<dbReference type="EMBL" id="LXQA010825814">
    <property type="protein sequence ID" value="MCI72818.1"/>
    <property type="molecule type" value="Genomic_DNA"/>
</dbReference>
<dbReference type="AlphaFoldDB" id="A0A392UIS0"/>
<dbReference type="Proteomes" id="UP000265520">
    <property type="component" value="Unassembled WGS sequence"/>
</dbReference>
<sequence length="75" mass="7915">MSGVEGKACCPIDKTSSVERLTYRFLAELDSPPPANPPAIVLTATRLLSLLLASPPSFLGGYLSYFGRAMCPLAA</sequence>
<accession>A0A392UIS0</accession>
<evidence type="ECO:0000313" key="2">
    <source>
        <dbReference type="Proteomes" id="UP000265520"/>
    </source>
</evidence>
<proteinExistence type="predicted"/>
<feature type="non-terminal residue" evidence="1">
    <location>
        <position position="75"/>
    </location>
</feature>
<organism evidence="1 2">
    <name type="scientific">Trifolium medium</name>
    <dbReference type="NCBI Taxonomy" id="97028"/>
    <lineage>
        <taxon>Eukaryota</taxon>
        <taxon>Viridiplantae</taxon>
        <taxon>Streptophyta</taxon>
        <taxon>Embryophyta</taxon>
        <taxon>Tracheophyta</taxon>
        <taxon>Spermatophyta</taxon>
        <taxon>Magnoliopsida</taxon>
        <taxon>eudicotyledons</taxon>
        <taxon>Gunneridae</taxon>
        <taxon>Pentapetalae</taxon>
        <taxon>rosids</taxon>
        <taxon>fabids</taxon>
        <taxon>Fabales</taxon>
        <taxon>Fabaceae</taxon>
        <taxon>Papilionoideae</taxon>
        <taxon>50 kb inversion clade</taxon>
        <taxon>NPAAA clade</taxon>
        <taxon>Hologalegina</taxon>
        <taxon>IRL clade</taxon>
        <taxon>Trifolieae</taxon>
        <taxon>Trifolium</taxon>
    </lineage>
</organism>
<keyword evidence="2" id="KW-1185">Reference proteome</keyword>
<protein>
    <submittedName>
        <fullName evidence="1">Uncharacterized protein</fullName>
    </submittedName>
</protein>
<comment type="caution">
    <text evidence="1">The sequence shown here is derived from an EMBL/GenBank/DDBJ whole genome shotgun (WGS) entry which is preliminary data.</text>
</comment>
<evidence type="ECO:0000313" key="1">
    <source>
        <dbReference type="EMBL" id="MCI72818.1"/>
    </source>
</evidence>
<name>A0A392UIS0_9FABA</name>
<reference evidence="1 2" key="1">
    <citation type="journal article" date="2018" name="Front. Plant Sci.">
        <title>Red Clover (Trifolium pratense) and Zigzag Clover (T. medium) - A Picture of Genomic Similarities and Differences.</title>
        <authorList>
            <person name="Dluhosova J."/>
            <person name="Istvanek J."/>
            <person name="Nedelnik J."/>
            <person name="Repkova J."/>
        </authorList>
    </citation>
    <scope>NUCLEOTIDE SEQUENCE [LARGE SCALE GENOMIC DNA]</scope>
    <source>
        <strain evidence="2">cv. 10/8</strain>
        <tissue evidence="1">Leaf</tissue>
    </source>
</reference>